<dbReference type="EMBL" id="AVQC01000009">
    <property type="protein sequence ID" value="KOA65656.1"/>
    <property type="molecule type" value="Genomic_DNA"/>
</dbReference>
<protein>
    <recommendedName>
        <fullName evidence="4">Peroxiredoxin</fullName>
    </recommendedName>
</protein>
<organism evidence="2 3">
    <name type="scientific">Bifidobacterium breve MCC 1114</name>
    <dbReference type="NCBI Taxonomy" id="1365964"/>
    <lineage>
        <taxon>Bacteria</taxon>
        <taxon>Bacillati</taxon>
        <taxon>Actinomycetota</taxon>
        <taxon>Actinomycetes</taxon>
        <taxon>Bifidobacteriales</taxon>
        <taxon>Bifidobacteriaceae</taxon>
        <taxon>Bifidobacterium</taxon>
    </lineage>
</organism>
<evidence type="ECO:0000313" key="3">
    <source>
        <dbReference type="Proteomes" id="UP000036802"/>
    </source>
</evidence>
<dbReference type="RefSeq" id="WP_052790519.1">
    <property type="nucleotide sequence ID" value="NZ_AVQC01000009.1"/>
</dbReference>
<reference evidence="2 3" key="1">
    <citation type="journal article" date="2015" name="Int J Genomics">
        <title>Comparative Genomics Revealed Genetic Diversity and Species/Strain-Level Differences in Carbohydrate Metabolism of Three Probiotic Bifidobacterial Species.</title>
        <authorList>
            <person name="Odamaki T."/>
            <person name="Horigome A."/>
            <person name="Sugahara H."/>
            <person name="Hashikura N."/>
            <person name="Minami J."/>
            <person name="Xiao J.Z."/>
            <person name="Abe F."/>
        </authorList>
    </citation>
    <scope>NUCLEOTIDE SEQUENCE [LARGE SCALE GENOMIC DNA]</scope>
    <source>
        <strain evidence="2 3">MCC 1114</strain>
    </source>
</reference>
<gene>
    <name evidence="2" type="ORF">BBM1114_05930</name>
</gene>
<evidence type="ECO:0000256" key="1">
    <source>
        <dbReference type="SAM" id="MobiDB-lite"/>
    </source>
</evidence>
<dbReference type="InterPro" id="IPR015946">
    <property type="entry name" value="KH_dom-like_a/b"/>
</dbReference>
<dbReference type="InterPro" id="IPR003718">
    <property type="entry name" value="OsmC/Ohr_fam"/>
</dbReference>
<dbReference type="PANTHER" id="PTHR35368:SF1">
    <property type="entry name" value="HYDROPEROXIDE REDUCTASE"/>
    <property type="match status" value="1"/>
</dbReference>
<dbReference type="InterPro" id="IPR052924">
    <property type="entry name" value="OsmC/Ohr_hydroprdx_reductase"/>
</dbReference>
<dbReference type="AlphaFoldDB" id="A0A0L7D1A1"/>
<proteinExistence type="predicted"/>
<dbReference type="Gene3D" id="3.30.300.20">
    <property type="match status" value="1"/>
</dbReference>
<comment type="caution">
    <text evidence="2">The sequence shown here is derived from an EMBL/GenBank/DDBJ whole genome shotgun (WGS) entry which is preliminary data.</text>
</comment>
<dbReference type="PATRIC" id="fig|1365964.3.peg.1195"/>
<dbReference type="PANTHER" id="PTHR35368">
    <property type="entry name" value="HYDROPEROXIDE REDUCTASE"/>
    <property type="match status" value="1"/>
</dbReference>
<dbReference type="InterPro" id="IPR036102">
    <property type="entry name" value="OsmC/Ohrsf"/>
</dbReference>
<evidence type="ECO:0000313" key="2">
    <source>
        <dbReference type="EMBL" id="KOA65656.1"/>
    </source>
</evidence>
<dbReference type="Pfam" id="PF02566">
    <property type="entry name" value="OsmC"/>
    <property type="match status" value="1"/>
</dbReference>
<evidence type="ECO:0008006" key="4">
    <source>
        <dbReference type="Google" id="ProtNLM"/>
    </source>
</evidence>
<name>A0A0L7D1A1_BIFBR</name>
<dbReference type="Proteomes" id="UP000036802">
    <property type="component" value="Unassembled WGS sequence"/>
</dbReference>
<accession>A0A0L7D1A1</accession>
<dbReference type="SUPFAM" id="SSF82784">
    <property type="entry name" value="OsmC-like"/>
    <property type="match status" value="1"/>
</dbReference>
<sequence>MAITTFKADVHHVAGLNVTATSTHHTITVDEPESLGGTDKGPNPVELLLDALGSCQAIAINAFAPKFKVKIKKLDIHVEGDIDLGGFLGTNSARPGYQRLRSTIDLDADGDPDAVNRLIEYVEAHCPVGALSLTELPSPSTENSRIRSNRWTSLATS</sequence>
<feature type="region of interest" description="Disordered" evidence="1">
    <location>
        <begin position="137"/>
        <end position="157"/>
    </location>
</feature>